<sequence>MKMVRFSSCHSPSSTQMVARKQLRKHIRRIREREYSKLRALVPAVATKKKVTKVQVIEEAVRYIEELHTALVERFRQKHGCGAESMAQETVRSFVTQMMPPLRPNPQQSRPHPHPHPHPHQPHPYPSMTNIPFPHPAVQPQPPCPVPAFLSACSFEKQRKRASFLLKKRRKDC</sequence>
<name>A0AAN9B4E6_9CAEN</name>
<dbReference type="Proteomes" id="UP001374579">
    <property type="component" value="Unassembled WGS sequence"/>
</dbReference>
<dbReference type="InterPro" id="IPR026052">
    <property type="entry name" value="DNA-bd_prot-inh"/>
</dbReference>
<feature type="compositionally biased region" description="Basic residues" evidence="6">
    <location>
        <begin position="111"/>
        <end position="121"/>
    </location>
</feature>
<dbReference type="SUPFAM" id="SSF47459">
    <property type="entry name" value="HLH, helix-loop-helix DNA-binding domain"/>
    <property type="match status" value="1"/>
</dbReference>
<gene>
    <name evidence="8" type="ORF">V1264_003186</name>
</gene>
<keyword evidence="4" id="KW-0804">Transcription</keyword>
<keyword evidence="9" id="KW-1185">Reference proteome</keyword>
<dbReference type="SMART" id="SM00353">
    <property type="entry name" value="HLH"/>
    <property type="match status" value="1"/>
</dbReference>
<evidence type="ECO:0000256" key="6">
    <source>
        <dbReference type="SAM" id="MobiDB-lite"/>
    </source>
</evidence>
<dbReference type="GO" id="GO:0005634">
    <property type="term" value="C:nucleus"/>
    <property type="evidence" value="ECO:0007669"/>
    <property type="project" value="UniProtKB-SubCell"/>
</dbReference>
<evidence type="ECO:0000259" key="7">
    <source>
        <dbReference type="PROSITE" id="PS50888"/>
    </source>
</evidence>
<dbReference type="GO" id="GO:0046983">
    <property type="term" value="F:protein dimerization activity"/>
    <property type="evidence" value="ECO:0007669"/>
    <property type="project" value="InterPro"/>
</dbReference>
<feature type="domain" description="BHLH" evidence="7">
    <location>
        <begin position="15"/>
        <end position="67"/>
    </location>
</feature>
<keyword evidence="5" id="KW-0539">Nucleus</keyword>
<dbReference type="GO" id="GO:0030154">
    <property type="term" value="P:cell differentiation"/>
    <property type="evidence" value="ECO:0007669"/>
    <property type="project" value="TreeGrafter"/>
</dbReference>
<evidence type="ECO:0000313" key="9">
    <source>
        <dbReference type="Proteomes" id="UP001374579"/>
    </source>
</evidence>
<evidence type="ECO:0000256" key="4">
    <source>
        <dbReference type="ARBA" id="ARBA00023163"/>
    </source>
</evidence>
<evidence type="ECO:0000256" key="5">
    <source>
        <dbReference type="ARBA" id="ARBA00023242"/>
    </source>
</evidence>
<dbReference type="PANTHER" id="PTHR11723:SF17">
    <property type="entry name" value="PROTEIN EXTRA-MACROCHAETAE"/>
    <property type="match status" value="1"/>
</dbReference>
<dbReference type="InterPro" id="IPR036638">
    <property type="entry name" value="HLH_DNA-bd_sf"/>
</dbReference>
<dbReference type="Pfam" id="PF00010">
    <property type="entry name" value="HLH"/>
    <property type="match status" value="1"/>
</dbReference>
<dbReference type="GO" id="GO:0032922">
    <property type="term" value="P:circadian regulation of gene expression"/>
    <property type="evidence" value="ECO:0007669"/>
    <property type="project" value="TreeGrafter"/>
</dbReference>
<comment type="caution">
    <text evidence="8">The sequence shown here is derived from an EMBL/GenBank/DDBJ whole genome shotgun (WGS) entry which is preliminary data.</text>
</comment>
<dbReference type="Gene3D" id="4.10.280.10">
    <property type="entry name" value="Helix-loop-helix DNA-binding domain"/>
    <property type="match status" value="1"/>
</dbReference>
<protein>
    <recommendedName>
        <fullName evidence="7">BHLH domain-containing protein</fullName>
    </recommendedName>
</protein>
<feature type="region of interest" description="Disordered" evidence="6">
    <location>
        <begin position="100"/>
        <end position="138"/>
    </location>
</feature>
<dbReference type="GO" id="GO:0000122">
    <property type="term" value="P:negative regulation of transcription by RNA polymerase II"/>
    <property type="evidence" value="ECO:0007669"/>
    <property type="project" value="InterPro"/>
</dbReference>
<dbReference type="PANTHER" id="PTHR11723">
    <property type="entry name" value="DNA-BINDING PROTEIN INHIBITOR"/>
    <property type="match status" value="1"/>
</dbReference>
<keyword evidence="3" id="KW-0805">Transcription regulation</keyword>
<dbReference type="AlphaFoldDB" id="A0AAN9B4E6"/>
<dbReference type="EMBL" id="JBAMIC010000012">
    <property type="protein sequence ID" value="KAK7098978.1"/>
    <property type="molecule type" value="Genomic_DNA"/>
</dbReference>
<dbReference type="InterPro" id="IPR011598">
    <property type="entry name" value="bHLH_dom"/>
</dbReference>
<organism evidence="8 9">
    <name type="scientific">Littorina saxatilis</name>
    <dbReference type="NCBI Taxonomy" id="31220"/>
    <lineage>
        <taxon>Eukaryota</taxon>
        <taxon>Metazoa</taxon>
        <taxon>Spiralia</taxon>
        <taxon>Lophotrochozoa</taxon>
        <taxon>Mollusca</taxon>
        <taxon>Gastropoda</taxon>
        <taxon>Caenogastropoda</taxon>
        <taxon>Littorinimorpha</taxon>
        <taxon>Littorinoidea</taxon>
        <taxon>Littorinidae</taxon>
        <taxon>Littorina</taxon>
    </lineage>
</organism>
<dbReference type="PROSITE" id="PS50888">
    <property type="entry name" value="BHLH"/>
    <property type="match status" value="1"/>
</dbReference>
<evidence type="ECO:0000256" key="3">
    <source>
        <dbReference type="ARBA" id="ARBA00023015"/>
    </source>
</evidence>
<accession>A0AAN9B4E6</accession>
<proteinExistence type="predicted"/>
<dbReference type="GO" id="GO:0005737">
    <property type="term" value="C:cytoplasm"/>
    <property type="evidence" value="ECO:0007669"/>
    <property type="project" value="InterPro"/>
</dbReference>
<evidence type="ECO:0000313" key="8">
    <source>
        <dbReference type="EMBL" id="KAK7098978.1"/>
    </source>
</evidence>
<reference evidence="8 9" key="1">
    <citation type="submission" date="2024-02" db="EMBL/GenBank/DDBJ databases">
        <title>Chromosome-scale genome assembly of the rough periwinkle Littorina saxatilis.</title>
        <authorList>
            <person name="De Jode A."/>
            <person name="Faria R."/>
            <person name="Formenti G."/>
            <person name="Sims Y."/>
            <person name="Smith T.P."/>
            <person name="Tracey A."/>
            <person name="Wood J.M.D."/>
            <person name="Zagrodzka Z.B."/>
            <person name="Johannesson K."/>
            <person name="Butlin R.K."/>
            <person name="Leder E.H."/>
        </authorList>
    </citation>
    <scope>NUCLEOTIDE SEQUENCE [LARGE SCALE GENOMIC DNA]</scope>
    <source>
        <strain evidence="8">Snail1</strain>
        <tissue evidence="8">Muscle</tissue>
    </source>
</reference>
<comment type="subcellular location">
    <subcellularLocation>
        <location evidence="1">Nucleus</location>
    </subcellularLocation>
</comment>
<keyword evidence="2" id="KW-0678">Repressor</keyword>
<evidence type="ECO:0000256" key="1">
    <source>
        <dbReference type="ARBA" id="ARBA00004123"/>
    </source>
</evidence>
<evidence type="ECO:0000256" key="2">
    <source>
        <dbReference type="ARBA" id="ARBA00022491"/>
    </source>
</evidence>